<dbReference type="GO" id="GO:0090729">
    <property type="term" value="F:toxin activity"/>
    <property type="evidence" value="ECO:0007669"/>
    <property type="project" value="UniProtKB-KW"/>
</dbReference>
<feature type="chain" id="PRO_5003024722" description="Salivary lipocalin" evidence="7">
    <location>
        <begin position="19"/>
        <end position="174"/>
    </location>
</feature>
<evidence type="ECO:0000256" key="6">
    <source>
        <dbReference type="ARBA" id="ARBA00034121"/>
    </source>
</evidence>
<evidence type="ECO:0000256" key="7">
    <source>
        <dbReference type="SAM" id="SignalP"/>
    </source>
</evidence>
<feature type="signal peptide" evidence="7">
    <location>
        <begin position="1"/>
        <end position="18"/>
    </location>
</feature>
<evidence type="ECO:0000256" key="4">
    <source>
        <dbReference type="ARBA" id="ARBA00022729"/>
    </source>
</evidence>
<sequence length="174" mass="19719">MKTFIALTFIGILTYAYAGFVEKCTTPTTVLDNFSAPKYHQGKWYVTQVKESPNNCQILRTSQNGDTSIVEHDFIQKGINGEQHCEALPKAKKRLTFICKFGDESIDTTVQIVMATNYENYSLYYLCSTFTSGPEKGRTFYNYLLASRKGITAKIPKELESLTSKLNLQKCIYS</sequence>
<keyword evidence="3" id="KW-0800">Toxin</keyword>
<dbReference type="Pfam" id="PF03973">
    <property type="entry name" value="Triabin"/>
    <property type="match status" value="1"/>
</dbReference>
<organism evidence="8">
    <name type="scientific">Triatoma dimidiata</name>
    <name type="common">Kissing bug</name>
    <name type="synonym">Meccus dimidiatus</name>
    <dbReference type="NCBI Taxonomy" id="72491"/>
    <lineage>
        <taxon>Eukaryota</taxon>
        <taxon>Metazoa</taxon>
        <taxon>Ecdysozoa</taxon>
        <taxon>Arthropoda</taxon>
        <taxon>Hexapoda</taxon>
        <taxon>Insecta</taxon>
        <taxon>Pterygota</taxon>
        <taxon>Neoptera</taxon>
        <taxon>Paraneoptera</taxon>
        <taxon>Hemiptera</taxon>
        <taxon>Heteroptera</taxon>
        <taxon>Panheteroptera</taxon>
        <taxon>Cimicomorpha</taxon>
        <taxon>Reduviidae</taxon>
        <taxon>Triatominae</taxon>
        <taxon>Triatoma</taxon>
    </lineage>
</organism>
<evidence type="ECO:0000256" key="2">
    <source>
        <dbReference type="ARBA" id="ARBA00022525"/>
    </source>
</evidence>
<dbReference type="GO" id="GO:0005576">
    <property type="term" value="C:extracellular region"/>
    <property type="evidence" value="ECO:0007669"/>
    <property type="project" value="UniProtKB-SubCell"/>
</dbReference>
<evidence type="ECO:0000256" key="3">
    <source>
        <dbReference type="ARBA" id="ARBA00022656"/>
    </source>
</evidence>
<keyword evidence="2" id="KW-0964">Secreted</keyword>
<comment type="similarity">
    <text evidence="6">Belongs to the calycin superfamily. Triabin family.</text>
</comment>
<dbReference type="SUPFAM" id="SSF50814">
    <property type="entry name" value="Lipocalins"/>
    <property type="match status" value="1"/>
</dbReference>
<keyword evidence="5" id="KW-1199">Hemostasis impairing toxin</keyword>
<dbReference type="InterPro" id="IPR005657">
    <property type="entry name" value="Triabi/Procalin"/>
</dbReference>
<proteinExistence type="evidence at transcript level"/>
<evidence type="ECO:0008006" key="9">
    <source>
        <dbReference type="Google" id="ProtNLM"/>
    </source>
</evidence>
<evidence type="ECO:0000256" key="5">
    <source>
        <dbReference type="ARBA" id="ARBA00023240"/>
    </source>
</evidence>
<dbReference type="AlphaFoldDB" id="D1MWA7"/>
<evidence type="ECO:0000256" key="1">
    <source>
        <dbReference type="ARBA" id="ARBA00004613"/>
    </source>
</evidence>
<reference evidence="8" key="1">
    <citation type="journal article" date="2010" name="Infect. Genet. Evol.">
        <title>A repertoire of the dominant transcripts from the salivary glands of the blood-sucking bug, Triatoma dimidiata, a vector of Chagas disease.</title>
        <authorList>
            <person name="Kato H."/>
            <person name="Jochim R.C."/>
            <person name="Gomez E.A."/>
            <person name="Sakoda R."/>
            <person name="Iwata H."/>
            <person name="Valenzuela J.G."/>
            <person name="Hashiguchi Y."/>
        </authorList>
    </citation>
    <scope>NUCLEOTIDE SEQUENCE</scope>
    <source>
        <tissue evidence="8">Salivary gland</tissue>
    </source>
</reference>
<evidence type="ECO:0000313" key="8">
    <source>
        <dbReference type="EMBL" id="BAI50808.1"/>
    </source>
</evidence>
<dbReference type="EMBL" id="AB470358">
    <property type="protein sequence ID" value="BAI50808.1"/>
    <property type="molecule type" value="mRNA"/>
</dbReference>
<comment type="subcellular location">
    <subcellularLocation>
        <location evidence="1">Secreted</location>
    </subcellularLocation>
</comment>
<keyword evidence="4 7" id="KW-0732">Signal</keyword>
<dbReference type="InterPro" id="IPR012674">
    <property type="entry name" value="Calycin"/>
</dbReference>
<protein>
    <recommendedName>
        <fullName evidence="9">Salivary lipocalin</fullName>
    </recommendedName>
</protein>
<accession>D1MWA7</accession>
<dbReference type="Gene3D" id="2.40.128.20">
    <property type="match status" value="1"/>
</dbReference>
<name>D1MWA7_TRIDM</name>
<dbReference type="GO" id="GO:0030682">
    <property type="term" value="P:symbiont-mediated perturbation of host defenses"/>
    <property type="evidence" value="ECO:0007669"/>
    <property type="project" value="InterPro"/>
</dbReference>